<sequence>MTGESGQGQGSTKKTKKKTSSLAPMHSYFLSFSFMPRKVVLFFFLVPLPLAVWVWGDFLCAYLQKKHQSDRIESQNPFPLSAKRKEGRKEGRPMESGACVWVWKDNFKLKQLATQPAITIIII</sequence>
<evidence type="ECO:0000256" key="2">
    <source>
        <dbReference type="SAM" id="Phobius"/>
    </source>
</evidence>
<protein>
    <submittedName>
        <fullName evidence="3">Uncharacterized protein</fullName>
    </submittedName>
</protein>
<evidence type="ECO:0000313" key="3">
    <source>
        <dbReference type="EMBL" id="KAK6342772.1"/>
    </source>
</evidence>
<evidence type="ECO:0000313" key="4">
    <source>
        <dbReference type="Proteomes" id="UP001313282"/>
    </source>
</evidence>
<comment type="caution">
    <text evidence="3">The sequence shown here is derived from an EMBL/GenBank/DDBJ whole genome shotgun (WGS) entry which is preliminary data.</text>
</comment>
<organism evidence="3 4">
    <name type="scientific">Orbilia javanica</name>
    <dbReference type="NCBI Taxonomy" id="47235"/>
    <lineage>
        <taxon>Eukaryota</taxon>
        <taxon>Fungi</taxon>
        <taxon>Dikarya</taxon>
        <taxon>Ascomycota</taxon>
        <taxon>Pezizomycotina</taxon>
        <taxon>Orbiliomycetes</taxon>
        <taxon>Orbiliales</taxon>
        <taxon>Orbiliaceae</taxon>
        <taxon>Orbilia</taxon>
    </lineage>
</organism>
<feature type="region of interest" description="Disordered" evidence="1">
    <location>
        <begin position="70"/>
        <end position="91"/>
    </location>
</feature>
<reference evidence="3 4" key="1">
    <citation type="submission" date="2019-10" db="EMBL/GenBank/DDBJ databases">
        <authorList>
            <person name="Palmer J.M."/>
        </authorList>
    </citation>
    <scope>NUCLEOTIDE SEQUENCE [LARGE SCALE GENOMIC DNA]</scope>
    <source>
        <strain evidence="3 4">TWF718</strain>
    </source>
</reference>
<keyword evidence="2" id="KW-0472">Membrane</keyword>
<keyword evidence="2" id="KW-0812">Transmembrane</keyword>
<accession>A0AAN8MWK8</accession>
<dbReference type="AlphaFoldDB" id="A0AAN8MWK8"/>
<feature type="transmembrane region" description="Helical" evidence="2">
    <location>
        <begin position="39"/>
        <end position="63"/>
    </location>
</feature>
<keyword evidence="4" id="KW-1185">Reference proteome</keyword>
<name>A0AAN8MWK8_9PEZI</name>
<keyword evidence="2" id="KW-1133">Transmembrane helix</keyword>
<gene>
    <name evidence="3" type="ORF">TWF718_008159</name>
</gene>
<dbReference type="Proteomes" id="UP001313282">
    <property type="component" value="Unassembled WGS sequence"/>
</dbReference>
<feature type="region of interest" description="Disordered" evidence="1">
    <location>
        <begin position="1"/>
        <end position="22"/>
    </location>
</feature>
<dbReference type="EMBL" id="JAVHNR010000005">
    <property type="protein sequence ID" value="KAK6342772.1"/>
    <property type="molecule type" value="Genomic_DNA"/>
</dbReference>
<evidence type="ECO:0000256" key="1">
    <source>
        <dbReference type="SAM" id="MobiDB-lite"/>
    </source>
</evidence>
<proteinExistence type="predicted"/>